<accession>A0A8G0L223</accession>
<evidence type="ECO:0000313" key="1">
    <source>
        <dbReference type="EMBL" id="QYS94341.1"/>
    </source>
</evidence>
<proteinExistence type="predicted"/>
<dbReference type="Proteomes" id="UP000826661">
    <property type="component" value="Chromosome I"/>
</dbReference>
<evidence type="ECO:0000313" key="2">
    <source>
        <dbReference type="Proteomes" id="UP000826661"/>
    </source>
</evidence>
<sequence>MYRYIHQAWDPHQDRPPQRFSRTLCTMIRSFKGIKQATDDFDRMLYPNQDQPLCKAIKIFRKEQFFSSVKYALVAFHTARPDVDAPPGHASLTNAENPQEISETQNHPLYVYSSACIAGPASPYRLRSTFCREMPNLP</sequence>
<name>A0A8G0L223_9HYPO</name>
<dbReference type="EMBL" id="CP075864">
    <property type="protein sequence ID" value="QYS94341.1"/>
    <property type="molecule type" value="Genomic_DNA"/>
</dbReference>
<protein>
    <submittedName>
        <fullName evidence="1">Uncharacterized protein</fullName>
    </submittedName>
</protein>
<gene>
    <name evidence="1" type="ORF">H0G86_001678</name>
</gene>
<organism evidence="1 2">
    <name type="scientific">Trichoderma simmonsii</name>
    <dbReference type="NCBI Taxonomy" id="1491479"/>
    <lineage>
        <taxon>Eukaryota</taxon>
        <taxon>Fungi</taxon>
        <taxon>Dikarya</taxon>
        <taxon>Ascomycota</taxon>
        <taxon>Pezizomycotina</taxon>
        <taxon>Sordariomycetes</taxon>
        <taxon>Hypocreomycetidae</taxon>
        <taxon>Hypocreales</taxon>
        <taxon>Hypocreaceae</taxon>
        <taxon>Trichoderma</taxon>
    </lineage>
</organism>
<keyword evidence="2" id="KW-1185">Reference proteome</keyword>
<reference evidence="1 2" key="1">
    <citation type="journal article" date="2021" name="BMC Genomics">
        <title>Telomere-to-telomere genome assembly of asparaginase-producing Trichoderma simmonsii.</title>
        <authorList>
            <person name="Chung D."/>
            <person name="Kwon Y.M."/>
            <person name="Yang Y."/>
        </authorList>
    </citation>
    <scope>NUCLEOTIDE SEQUENCE [LARGE SCALE GENOMIC DNA]</scope>
    <source>
        <strain evidence="1 2">GH-Sj1</strain>
    </source>
</reference>
<dbReference type="AlphaFoldDB" id="A0A8G0L223"/>